<feature type="transmembrane region" description="Helical" evidence="1">
    <location>
        <begin position="124"/>
        <end position="146"/>
    </location>
</feature>
<sequence>GSNLNDYTARYSKDRIGEELSPQGRFWRTYLDEASISDGGMLDEYHKTIDVLLVFAALFSAVVTAFVIQASQMMQPDYSAISACQLVELVSLQREAMNITTAPVVSFPPCGTALSSAPFRVNQWVNSIWVVSLTLAMITAFVSVVVKQWLHQYASAIPDSSPRDCARIRQSRYTGLKAWKVPMIIGLLPVLLHVALGLFLAGLVLFLFSL</sequence>
<keyword evidence="1" id="KW-1133">Transmembrane helix</keyword>
<keyword evidence="1" id="KW-0812">Transmembrane</keyword>
<feature type="transmembrane region" description="Helical" evidence="1">
    <location>
        <begin position="51"/>
        <end position="70"/>
    </location>
</feature>
<dbReference type="GeneID" id="85350248"/>
<protein>
    <recommendedName>
        <fullName evidence="2">DUF6535 domain-containing protein</fullName>
    </recommendedName>
</protein>
<keyword evidence="1" id="KW-0472">Membrane</keyword>
<evidence type="ECO:0000256" key="1">
    <source>
        <dbReference type="SAM" id="Phobius"/>
    </source>
</evidence>
<dbReference type="Pfam" id="PF20153">
    <property type="entry name" value="DUF6535"/>
    <property type="match status" value="1"/>
</dbReference>
<feature type="domain" description="DUF6535" evidence="2">
    <location>
        <begin position="27"/>
        <end position="209"/>
    </location>
</feature>
<accession>A0AA39JH78</accession>
<dbReference type="RefSeq" id="XP_060323619.1">
    <property type="nucleotide sequence ID" value="XM_060466700.1"/>
</dbReference>
<feature type="non-terminal residue" evidence="3">
    <location>
        <position position="1"/>
    </location>
</feature>
<dbReference type="EMBL" id="JAUEPS010000076">
    <property type="protein sequence ID" value="KAK0440458.1"/>
    <property type="molecule type" value="Genomic_DNA"/>
</dbReference>
<reference evidence="3" key="1">
    <citation type="submission" date="2023-06" db="EMBL/GenBank/DDBJ databases">
        <authorList>
            <consortium name="Lawrence Berkeley National Laboratory"/>
            <person name="Ahrendt S."/>
            <person name="Sahu N."/>
            <person name="Indic B."/>
            <person name="Wong-Bajracharya J."/>
            <person name="Merenyi Z."/>
            <person name="Ke H.-M."/>
            <person name="Monk M."/>
            <person name="Kocsube S."/>
            <person name="Drula E."/>
            <person name="Lipzen A."/>
            <person name="Balint B."/>
            <person name="Henrissat B."/>
            <person name="Andreopoulos B."/>
            <person name="Martin F.M."/>
            <person name="Harder C.B."/>
            <person name="Rigling D."/>
            <person name="Ford K.L."/>
            <person name="Foster G.D."/>
            <person name="Pangilinan J."/>
            <person name="Papanicolaou A."/>
            <person name="Barry K."/>
            <person name="LaButti K."/>
            <person name="Viragh M."/>
            <person name="Koriabine M."/>
            <person name="Yan M."/>
            <person name="Riley R."/>
            <person name="Champramary S."/>
            <person name="Plett K.L."/>
            <person name="Tsai I.J."/>
            <person name="Slot J."/>
            <person name="Sipos G."/>
            <person name="Plett J."/>
            <person name="Nagy L.G."/>
            <person name="Grigoriev I.V."/>
        </authorList>
    </citation>
    <scope>NUCLEOTIDE SEQUENCE</scope>
    <source>
        <strain evidence="3">CCBAS 213</strain>
    </source>
</reference>
<organism evidence="3 4">
    <name type="scientific">Armillaria tabescens</name>
    <name type="common">Ringless honey mushroom</name>
    <name type="synonym">Agaricus tabescens</name>
    <dbReference type="NCBI Taxonomy" id="1929756"/>
    <lineage>
        <taxon>Eukaryota</taxon>
        <taxon>Fungi</taxon>
        <taxon>Dikarya</taxon>
        <taxon>Basidiomycota</taxon>
        <taxon>Agaricomycotina</taxon>
        <taxon>Agaricomycetes</taxon>
        <taxon>Agaricomycetidae</taxon>
        <taxon>Agaricales</taxon>
        <taxon>Marasmiineae</taxon>
        <taxon>Physalacriaceae</taxon>
        <taxon>Desarmillaria</taxon>
    </lineage>
</organism>
<dbReference type="AlphaFoldDB" id="A0AA39JH78"/>
<comment type="caution">
    <text evidence="3">The sequence shown here is derived from an EMBL/GenBank/DDBJ whole genome shotgun (WGS) entry which is preliminary data.</text>
</comment>
<feature type="non-terminal residue" evidence="3">
    <location>
        <position position="210"/>
    </location>
</feature>
<dbReference type="InterPro" id="IPR045338">
    <property type="entry name" value="DUF6535"/>
</dbReference>
<feature type="transmembrane region" description="Helical" evidence="1">
    <location>
        <begin position="181"/>
        <end position="208"/>
    </location>
</feature>
<dbReference type="Proteomes" id="UP001175211">
    <property type="component" value="Unassembled WGS sequence"/>
</dbReference>
<proteinExistence type="predicted"/>
<evidence type="ECO:0000313" key="3">
    <source>
        <dbReference type="EMBL" id="KAK0440458.1"/>
    </source>
</evidence>
<evidence type="ECO:0000259" key="2">
    <source>
        <dbReference type="Pfam" id="PF20153"/>
    </source>
</evidence>
<keyword evidence="4" id="KW-1185">Reference proteome</keyword>
<name>A0AA39JH78_ARMTA</name>
<evidence type="ECO:0000313" key="4">
    <source>
        <dbReference type="Proteomes" id="UP001175211"/>
    </source>
</evidence>
<gene>
    <name evidence="3" type="ORF">EV420DRAFT_1247285</name>
</gene>